<accession>A0AAD9G081</accession>
<evidence type="ECO:0000256" key="5">
    <source>
        <dbReference type="ARBA" id="ARBA00004074"/>
    </source>
</evidence>
<name>A0AAD9G081_9STRA</name>
<dbReference type="InterPro" id="IPR006674">
    <property type="entry name" value="HD_domain"/>
</dbReference>
<evidence type="ECO:0000256" key="3">
    <source>
        <dbReference type="ARBA" id="ARBA00001941"/>
    </source>
</evidence>
<comment type="caution">
    <text evidence="17">The sequence shown here is derived from an EMBL/GenBank/DDBJ whole genome shotgun (WGS) entry which is preliminary data.</text>
</comment>
<comment type="similarity">
    <text evidence="6">Belongs to the HDDC2 family.</text>
</comment>
<evidence type="ECO:0000256" key="14">
    <source>
        <dbReference type="ARBA" id="ARBA00022842"/>
    </source>
</evidence>
<evidence type="ECO:0000256" key="6">
    <source>
        <dbReference type="ARBA" id="ARBA00009999"/>
    </source>
</evidence>
<dbReference type="GO" id="GO:0009159">
    <property type="term" value="P:deoxyribonucleoside monophosphate catabolic process"/>
    <property type="evidence" value="ECO:0007669"/>
    <property type="project" value="UniProtKB-ARBA"/>
</dbReference>
<dbReference type="EC" id="3.1.3.89" evidence="8"/>
<evidence type="ECO:0000313" key="17">
    <source>
        <dbReference type="EMBL" id="KAK1929127.1"/>
    </source>
</evidence>
<dbReference type="SMART" id="SM00471">
    <property type="entry name" value="HDc"/>
    <property type="match status" value="1"/>
</dbReference>
<comment type="catalytic activity">
    <reaction evidence="1">
        <text>a 2'-deoxyribonucleoside 5'-phosphate + H2O = a 2'-deoxyribonucleoside + phosphate</text>
        <dbReference type="Rhea" id="RHEA:36167"/>
        <dbReference type="ChEBI" id="CHEBI:15377"/>
        <dbReference type="ChEBI" id="CHEBI:18274"/>
        <dbReference type="ChEBI" id="CHEBI:43474"/>
        <dbReference type="ChEBI" id="CHEBI:65317"/>
        <dbReference type="EC" id="3.1.3.89"/>
    </reaction>
</comment>
<dbReference type="InterPro" id="IPR000850">
    <property type="entry name" value="Adenylat/UMP-CMP_kin"/>
</dbReference>
<evidence type="ECO:0000259" key="16">
    <source>
        <dbReference type="SMART" id="SM00471"/>
    </source>
</evidence>
<dbReference type="GO" id="GO:0046872">
    <property type="term" value="F:metal ion binding"/>
    <property type="evidence" value="ECO:0007669"/>
    <property type="project" value="UniProtKB-KW"/>
</dbReference>
<evidence type="ECO:0000313" key="18">
    <source>
        <dbReference type="Proteomes" id="UP001259832"/>
    </source>
</evidence>
<dbReference type="HAMAP" id="MF_00235">
    <property type="entry name" value="Adenylate_kinase_Adk"/>
    <property type="match status" value="1"/>
</dbReference>
<dbReference type="InterPro" id="IPR033690">
    <property type="entry name" value="Adenylat_kinase_CS"/>
</dbReference>
<dbReference type="NCBIfam" id="NF011100">
    <property type="entry name" value="PRK14527.1"/>
    <property type="match status" value="1"/>
</dbReference>
<comment type="cofactor">
    <cofactor evidence="3">
        <name>Co(2+)</name>
        <dbReference type="ChEBI" id="CHEBI:48828"/>
    </cofactor>
</comment>
<dbReference type="NCBIfam" id="TIGR01351">
    <property type="entry name" value="adk"/>
    <property type="match status" value="1"/>
</dbReference>
<evidence type="ECO:0000256" key="7">
    <source>
        <dbReference type="ARBA" id="ARBA00011738"/>
    </source>
</evidence>
<sequence>MWAHYCGILTLKRTGWVNNKVALPESVADHMYRMSMCCMLLDDANDTVNRSKYVVFVPVQSFVHVVVDGVTYWNRCIKMAIVHDLAESLVGDITPHDGVAEEDKHRMEKEALDEICNTLGDTPSALEIRSLWSEYEAGSTEEAKIVKDFDKFEMILQADDYERAQNVPLDDFFQSTKGKFRTPLVQSWVEELTTQRNARLSVKEPANDNRVAIGHKKQSQNVADPDLSVPISPKSVDLSPHLVPMSLAAVPTSSLLSELQKRIECANKKERRTIFIGPPGCGKGTQSPLVKDEYCLCHLATGDILRAAVAAGTEMGKKAKAAMESGALVTDEIVVGIIKDAIKSPECRRGFILDGFPRTVVQAKKLDEMLAQENTQVDAVVNFNVPDSVLVERISGRRVHPASGRSYHVKFAPPKVAGKDDITGESLIQRKDDNEATLGSRLEAFHKQTQPVIDFYRKQGKLADVNAHTDMGKVTAQIRETLGSN</sequence>
<keyword evidence="14" id="KW-0460">Magnesium</keyword>
<dbReference type="NCBIfam" id="NF001380">
    <property type="entry name" value="PRK00279.1-2"/>
    <property type="match status" value="1"/>
</dbReference>
<dbReference type="Proteomes" id="UP001259832">
    <property type="component" value="Unassembled WGS sequence"/>
</dbReference>
<evidence type="ECO:0000256" key="9">
    <source>
        <dbReference type="ARBA" id="ARBA00022679"/>
    </source>
</evidence>
<keyword evidence="9 15" id="KW-0808">Transferase</keyword>
<dbReference type="PRINTS" id="PR00094">
    <property type="entry name" value="ADENYLTKNASE"/>
</dbReference>
<dbReference type="InterPro" id="IPR007862">
    <property type="entry name" value="Adenylate_kinase_lid-dom"/>
</dbReference>
<dbReference type="SUPFAM" id="SSF52540">
    <property type="entry name" value="P-loop containing nucleoside triphosphate hydrolases"/>
    <property type="match status" value="1"/>
</dbReference>
<evidence type="ECO:0000256" key="4">
    <source>
        <dbReference type="ARBA" id="ARBA00001946"/>
    </source>
</evidence>
<dbReference type="SUPFAM" id="SSF109604">
    <property type="entry name" value="HD-domain/PDEase-like"/>
    <property type="match status" value="1"/>
</dbReference>
<dbReference type="PANTHER" id="PTHR11845:SF13">
    <property type="entry name" value="5'-DEOXYNUCLEOTIDASE HDDC2"/>
    <property type="match status" value="1"/>
</dbReference>
<evidence type="ECO:0000256" key="11">
    <source>
        <dbReference type="ARBA" id="ARBA00022741"/>
    </source>
</evidence>
<dbReference type="FunFam" id="1.10.3210.10:FF:000011">
    <property type="entry name" value="HD domain-containing protein 2"/>
    <property type="match status" value="1"/>
</dbReference>
<dbReference type="Gene3D" id="1.10.3210.10">
    <property type="entry name" value="Hypothetical protein af1432"/>
    <property type="match status" value="1"/>
</dbReference>
<gene>
    <name evidence="17" type="ORF">P3T76_015420</name>
</gene>
<dbReference type="NCBIfam" id="NF001381">
    <property type="entry name" value="PRK00279.1-3"/>
    <property type="match status" value="1"/>
</dbReference>
<evidence type="ECO:0000256" key="1">
    <source>
        <dbReference type="ARBA" id="ARBA00001638"/>
    </source>
</evidence>
<comment type="function">
    <text evidence="5">Catalyzes the dephosphorylation of the nucleoside 5'-monophosphates deoxyadenosine monophosphate (dAMP), deoxycytidine monophosphate (dCMP), deoxyguanosine monophosphate (dGMP) and deoxythymidine monophosphate (dTMP).</text>
</comment>
<dbReference type="AlphaFoldDB" id="A0AAD9G081"/>
<dbReference type="FunFam" id="3.40.50.300:FF:000106">
    <property type="entry name" value="Adenylate kinase mitochondrial"/>
    <property type="match status" value="1"/>
</dbReference>
<dbReference type="Pfam" id="PF13023">
    <property type="entry name" value="HD_3"/>
    <property type="match status" value="2"/>
</dbReference>
<dbReference type="InterPro" id="IPR006259">
    <property type="entry name" value="Adenyl_kin_sub"/>
</dbReference>
<dbReference type="InterPro" id="IPR039356">
    <property type="entry name" value="YfbR/HDDC2"/>
</dbReference>
<dbReference type="GO" id="GO:0005524">
    <property type="term" value="F:ATP binding"/>
    <property type="evidence" value="ECO:0007669"/>
    <property type="project" value="InterPro"/>
</dbReference>
<dbReference type="GO" id="GO:0005737">
    <property type="term" value="C:cytoplasm"/>
    <property type="evidence" value="ECO:0007669"/>
    <property type="project" value="TreeGrafter"/>
</dbReference>
<comment type="cofactor">
    <cofactor evidence="2">
        <name>Mn(2+)</name>
        <dbReference type="ChEBI" id="CHEBI:29035"/>
    </cofactor>
</comment>
<keyword evidence="18" id="KW-1185">Reference proteome</keyword>
<feature type="domain" description="HD/PDEase" evidence="16">
    <location>
        <begin position="23"/>
        <end position="164"/>
    </location>
</feature>
<dbReference type="Pfam" id="PF00406">
    <property type="entry name" value="ADK"/>
    <property type="match status" value="1"/>
</dbReference>
<dbReference type="EMBL" id="JASMQC010000052">
    <property type="protein sequence ID" value="KAK1929127.1"/>
    <property type="molecule type" value="Genomic_DNA"/>
</dbReference>
<evidence type="ECO:0000256" key="10">
    <source>
        <dbReference type="ARBA" id="ARBA00022723"/>
    </source>
</evidence>
<protein>
    <recommendedName>
        <fullName evidence="8">5'-deoxynucleotidase</fullName>
        <ecNumber evidence="8">3.1.3.89</ecNumber>
    </recommendedName>
</protein>
<dbReference type="Gene3D" id="3.40.50.300">
    <property type="entry name" value="P-loop containing nucleotide triphosphate hydrolases"/>
    <property type="match status" value="1"/>
</dbReference>
<dbReference type="InterPro" id="IPR027417">
    <property type="entry name" value="P-loop_NTPase"/>
</dbReference>
<organism evidence="17 18">
    <name type="scientific">Phytophthora citrophthora</name>
    <dbReference type="NCBI Taxonomy" id="4793"/>
    <lineage>
        <taxon>Eukaryota</taxon>
        <taxon>Sar</taxon>
        <taxon>Stramenopiles</taxon>
        <taxon>Oomycota</taxon>
        <taxon>Peronosporomycetes</taxon>
        <taxon>Peronosporales</taxon>
        <taxon>Peronosporaceae</taxon>
        <taxon>Phytophthora</taxon>
    </lineage>
</organism>
<dbReference type="PROSITE" id="PS00113">
    <property type="entry name" value="ADENYLATE_KINASE"/>
    <property type="match status" value="1"/>
</dbReference>
<evidence type="ECO:0000256" key="8">
    <source>
        <dbReference type="ARBA" id="ARBA00012964"/>
    </source>
</evidence>
<comment type="cofactor">
    <cofactor evidence="4">
        <name>Mg(2+)</name>
        <dbReference type="ChEBI" id="CHEBI:18420"/>
    </cofactor>
</comment>
<evidence type="ECO:0000256" key="15">
    <source>
        <dbReference type="RuleBase" id="RU003330"/>
    </source>
</evidence>
<dbReference type="CDD" id="cd01428">
    <property type="entry name" value="ADK"/>
    <property type="match status" value="1"/>
</dbReference>
<keyword evidence="10" id="KW-0479">Metal-binding</keyword>
<evidence type="ECO:0000256" key="2">
    <source>
        <dbReference type="ARBA" id="ARBA00001936"/>
    </source>
</evidence>
<dbReference type="GO" id="GO:0002953">
    <property type="term" value="F:5'-deoxynucleotidase activity"/>
    <property type="evidence" value="ECO:0007669"/>
    <property type="project" value="UniProtKB-EC"/>
</dbReference>
<reference evidence="17" key="1">
    <citation type="submission" date="2023-08" db="EMBL/GenBank/DDBJ databases">
        <title>Reference Genome Resource for the Citrus Pathogen Phytophthora citrophthora.</title>
        <authorList>
            <person name="Moller H."/>
            <person name="Coetzee B."/>
            <person name="Rose L.J."/>
            <person name="Van Niekerk J.M."/>
        </authorList>
    </citation>
    <scope>NUCLEOTIDE SEQUENCE</scope>
    <source>
        <strain evidence="17">STE-U-9442</strain>
    </source>
</reference>
<dbReference type="PANTHER" id="PTHR11845">
    <property type="entry name" value="5'-DEOXYNUCLEOTIDASE HDDC2"/>
    <property type="match status" value="1"/>
</dbReference>
<dbReference type="GO" id="GO:0004017">
    <property type="term" value="F:AMP kinase activity"/>
    <property type="evidence" value="ECO:0007669"/>
    <property type="project" value="InterPro"/>
</dbReference>
<dbReference type="Pfam" id="PF05191">
    <property type="entry name" value="ADK_lid"/>
    <property type="match status" value="1"/>
</dbReference>
<evidence type="ECO:0000256" key="13">
    <source>
        <dbReference type="ARBA" id="ARBA00022801"/>
    </source>
</evidence>
<evidence type="ECO:0000256" key="12">
    <source>
        <dbReference type="ARBA" id="ARBA00022777"/>
    </source>
</evidence>
<comment type="similarity">
    <text evidence="15">Belongs to the adenylate kinase family.</text>
</comment>
<proteinExistence type="inferred from homology"/>
<keyword evidence="13" id="KW-0378">Hydrolase</keyword>
<keyword evidence="11" id="KW-0547">Nucleotide-binding</keyword>
<dbReference type="InterPro" id="IPR003607">
    <property type="entry name" value="HD/PDEase_dom"/>
</dbReference>
<keyword evidence="12 15" id="KW-0418">Kinase</keyword>
<comment type="subunit">
    <text evidence="7">Homodimer.</text>
</comment>